<dbReference type="Proteomes" id="UP000676079">
    <property type="component" value="Chromosome"/>
</dbReference>
<proteinExistence type="predicted"/>
<evidence type="ECO:0000259" key="2">
    <source>
        <dbReference type="Pfam" id="PF07811"/>
    </source>
</evidence>
<feature type="domain" description="TadE-like" evidence="2">
    <location>
        <begin position="2"/>
        <end position="39"/>
    </location>
</feature>
<reference evidence="3 4" key="1">
    <citation type="submission" date="2021-05" db="EMBL/GenBank/DDBJ databases">
        <title>Direct Submission.</title>
        <authorList>
            <person name="Li K."/>
            <person name="Gao J."/>
        </authorList>
    </citation>
    <scope>NUCLEOTIDE SEQUENCE [LARGE SCALE GENOMIC DNA]</scope>
    <source>
        <strain evidence="3 4">Mg02</strain>
    </source>
</reference>
<evidence type="ECO:0000256" key="1">
    <source>
        <dbReference type="SAM" id="MobiDB-lite"/>
    </source>
</evidence>
<gene>
    <name evidence="3" type="ORF">KGD84_07610</name>
</gene>
<evidence type="ECO:0000313" key="3">
    <source>
        <dbReference type="EMBL" id="QUX25825.1"/>
    </source>
</evidence>
<keyword evidence="4" id="KW-1185">Reference proteome</keyword>
<evidence type="ECO:0000313" key="4">
    <source>
        <dbReference type="Proteomes" id="UP000676079"/>
    </source>
</evidence>
<dbReference type="Pfam" id="PF07811">
    <property type="entry name" value="TadE"/>
    <property type="match status" value="1"/>
</dbReference>
<protein>
    <recommendedName>
        <fullName evidence="2">TadE-like domain-containing protein</fullName>
    </recommendedName>
</protein>
<accession>A0ABX8BVT8</accession>
<feature type="region of interest" description="Disordered" evidence="1">
    <location>
        <begin position="103"/>
        <end position="125"/>
    </location>
</feature>
<dbReference type="InterPro" id="IPR012495">
    <property type="entry name" value="TadE-like_dom"/>
</dbReference>
<organism evidence="3 4">
    <name type="scientific">Nocardiopsis changdeensis</name>
    <dbReference type="NCBI Taxonomy" id="2831969"/>
    <lineage>
        <taxon>Bacteria</taxon>
        <taxon>Bacillati</taxon>
        <taxon>Actinomycetota</taxon>
        <taxon>Actinomycetes</taxon>
        <taxon>Streptosporangiales</taxon>
        <taxon>Nocardiopsidaceae</taxon>
        <taxon>Nocardiopsis</taxon>
    </lineage>
</organism>
<sequence length="125" mass="12943">MELMLLVPVLLLALMLMVVAGRQVSAALVTQDAAAAAARSASLQRDMTSAHAQAHDTALGELADRGVVCDPFTASVDTSRFEAGGTVRVEVACTVSAVDLGGFGGQRTLRSSAESPIDPYRGRTP</sequence>
<dbReference type="EMBL" id="CP074133">
    <property type="protein sequence ID" value="QUX25825.1"/>
    <property type="molecule type" value="Genomic_DNA"/>
</dbReference>
<name>A0ABX8BVT8_9ACTN</name>